<keyword evidence="3" id="KW-1185">Reference proteome</keyword>
<feature type="transmembrane region" description="Helical" evidence="1">
    <location>
        <begin position="193"/>
        <end position="215"/>
    </location>
</feature>
<feature type="transmembrane region" description="Helical" evidence="1">
    <location>
        <begin position="270"/>
        <end position="294"/>
    </location>
</feature>
<accession>A0A1N6U1Z0</accession>
<dbReference type="AlphaFoldDB" id="A0A1N6U1Z0"/>
<sequence length="313" mass="33428">MRARLGRPESRTVVVWAALTAVICGLFSAALATWAAWHTARPLPDATETTAIVAEVLPGREVNEVETGAALFTFYSQPLRPRDLKALLFPDGGEYQQGTTVATVKAVPPAAQQETLALAQRRLRETGWHAFPPHVEPEVTCRAGGGCTPTGGPSNISLVARRGDTALNIQWLANPSIDGTHLTVAVYRATPPAVLPAGVAGGLVGALLGGLVFAWASRRTRPPHPAANGVTVLYAITMLFWWAPVLLAGSSMSRHHLDEPHPVWHPLWEWLGQPGLSLFFVLGAVCALFALALATMPRRDADPLSAAVTEFAR</sequence>
<dbReference type="RefSeq" id="WP_076468648.1">
    <property type="nucleotide sequence ID" value="NZ_FTNF01000003.1"/>
</dbReference>
<evidence type="ECO:0000313" key="3">
    <source>
        <dbReference type="Proteomes" id="UP000186004"/>
    </source>
</evidence>
<dbReference type="Proteomes" id="UP000186004">
    <property type="component" value="Unassembled WGS sequence"/>
</dbReference>
<feature type="transmembrane region" description="Helical" evidence="1">
    <location>
        <begin position="12"/>
        <end position="37"/>
    </location>
</feature>
<dbReference type="OrthoDB" id="3397817at2"/>
<gene>
    <name evidence="2" type="ORF">SAMN05444858_103188</name>
</gene>
<feature type="transmembrane region" description="Helical" evidence="1">
    <location>
        <begin position="227"/>
        <end position="250"/>
    </location>
</feature>
<reference evidence="2 3" key="1">
    <citation type="submission" date="2017-01" db="EMBL/GenBank/DDBJ databases">
        <authorList>
            <person name="Mah S.A."/>
            <person name="Swanson W.J."/>
            <person name="Moy G.W."/>
            <person name="Vacquier V.D."/>
        </authorList>
    </citation>
    <scope>NUCLEOTIDE SEQUENCE [LARGE SCALE GENOMIC DNA]</scope>
    <source>
        <strain evidence="2 3">DSM 45758</strain>
    </source>
</reference>
<keyword evidence="1" id="KW-1133">Transmembrane helix</keyword>
<keyword evidence="1" id="KW-0812">Transmembrane</keyword>
<evidence type="ECO:0000313" key="2">
    <source>
        <dbReference type="EMBL" id="SIQ59655.1"/>
    </source>
</evidence>
<dbReference type="STRING" id="1198245.SAMN05444858_103188"/>
<keyword evidence="1" id="KW-0472">Membrane</keyword>
<evidence type="ECO:0000256" key="1">
    <source>
        <dbReference type="SAM" id="Phobius"/>
    </source>
</evidence>
<protein>
    <submittedName>
        <fullName evidence="2">Uncharacterized protein</fullName>
    </submittedName>
</protein>
<dbReference type="EMBL" id="FTNF01000003">
    <property type="protein sequence ID" value="SIQ59655.1"/>
    <property type="molecule type" value="Genomic_DNA"/>
</dbReference>
<organism evidence="2 3">
    <name type="scientific">Micromonospora avicenniae</name>
    <dbReference type="NCBI Taxonomy" id="1198245"/>
    <lineage>
        <taxon>Bacteria</taxon>
        <taxon>Bacillati</taxon>
        <taxon>Actinomycetota</taxon>
        <taxon>Actinomycetes</taxon>
        <taxon>Micromonosporales</taxon>
        <taxon>Micromonosporaceae</taxon>
        <taxon>Micromonospora</taxon>
    </lineage>
</organism>
<name>A0A1N6U1Z0_9ACTN</name>
<proteinExistence type="predicted"/>